<accession>A0ABW9JAH0</accession>
<dbReference type="RefSeq" id="WP_138724193.1">
    <property type="nucleotide sequence ID" value="NZ_SSHJ02000008.1"/>
</dbReference>
<name>A0ABW9JAH0_9SPHI</name>
<protein>
    <recommendedName>
        <fullName evidence="3">DUF5074 domain-containing protein</fullName>
    </recommendedName>
</protein>
<keyword evidence="2" id="KW-1185">Reference proteome</keyword>
<evidence type="ECO:0000313" key="1">
    <source>
        <dbReference type="EMBL" id="MFN0257115.1"/>
    </source>
</evidence>
<comment type="caution">
    <text evidence="1">The sequence shown here is derived from an EMBL/GenBank/DDBJ whole genome shotgun (WGS) entry which is preliminary data.</text>
</comment>
<dbReference type="SUPFAM" id="SSF63829">
    <property type="entry name" value="Calcium-dependent phosphotriesterase"/>
    <property type="match status" value="1"/>
</dbReference>
<evidence type="ECO:0008006" key="3">
    <source>
        <dbReference type="Google" id="ProtNLM"/>
    </source>
</evidence>
<dbReference type="Gene3D" id="2.130.10.10">
    <property type="entry name" value="YVTN repeat-like/Quinoprotein amine dehydrogenase"/>
    <property type="match status" value="1"/>
</dbReference>
<organism evidence="1 2">
    <name type="scientific">Pedobacter ureilyticus</name>
    <dbReference type="NCBI Taxonomy" id="1393051"/>
    <lineage>
        <taxon>Bacteria</taxon>
        <taxon>Pseudomonadati</taxon>
        <taxon>Bacteroidota</taxon>
        <taxon>Sphingobacteriia</taxon>
        <taxon>Sphingobacteriales</taxon>
        <taxon>Sphingobacteriaceae</taxon>
        <taxon>Pedobacter</taxon>
    </lineage>
</organism>
<reference evidence="1 2" key="1">
    <citation type="submission" date="2024-12" db="EMBL/GenBank/DDBJ databases">
        <authorList>
            <person name="Hu S."/>
        </authorList>
    </citation>
    <scope>NUCLEOTIDE SEQUENCE [LARGE SCALE GENOMIC DNA]</scope>
    <source>
        <strain evidence="1 2">THG-T11</strain>
    </source>
</reference>
<dbReference type="InterPro" id="IPR015943">
    <property type="entry name" value="WD40/YVTN_repeat-like_dom_sf"/>
</dbReference>
<dbReference type="EMBL" id="SSHJ02000008">
    <property type="protein sequence ID" value="MFN0257115.1"/>
    <property type="molecule type" value="Genomic_DNA"/>
</dbReference>
<sequence>MSRNKYLLVASVVLSATIYSCKKETQDLVGSQDEQAAKIIKTNSSGSLNRVDLSNQGVTLNFEGTATVAGAKATEAVATNFPYQLVYRGKVNPQVGVNNNLLSALEVSAYGNYYAIGYQTPGKAYGGGVDVIQLQPSGAPQVVGAVSTKDADVTCVTSGGGRLYVGMDLETFENFKYPAPAVVGVIKINSNNLQDAQVVGLEGYSTTALKYNENNGKLYTTSATNGGVSIISFNGDKASRTAFQPYGSARSLTFSNNDLIATNGYSYAKFDVNTAAETDYKHWNIKSDDAGIGAVASTTNGNLLFGNNFGLIYVNKADNSVLNQIEIGGWINSISIVDGKIYVSNGNSLIVAEIVNNKIKVLAQTHFASKFGGEFKVISSKVVGSKVFVACAERGTYVFDLEKI</sequence>
<gene>
    <name evidence="1" type="ORF">E6A44_016110</name>
</gene>
<evidence type="ECO:0000313" key="2">
    <source>
        <dbReference type="Proteomes" id="UP001517247"/>
    </source>
</evidence>
<proteinExistence type="predicted"/>
<dbReference type="Proteomes" id="UP001517247">
    <property type="component" value="Unassembled WGS sequence"/>
</dbReference>
<dbReference type="PROSITE" id="PS51257">
    <property type="entry name" value="PROKAR_LIPOPROTEIN"/>
    <property type="match status" value="1"/>
</dbReference>